<accession>A0A7S1E9K3</accession>
<dbReference type="AlphaFoldDB" id="A0A7S1E9K3"/>
<name>A0A7S1E9K3_HEMAN</name>
<reference evidence="1" key="1">
    <citation type="submission" date="2021-01" db="EMBL/GenBank/DDBJ databases">
        <authorList>
            <person name="Corre E."/>
            <person name="Pelletier E."/>
            <person name="Niang G."/>
            <person name="Scheremetjew M."/>
            <person name="Finn R."/>
            <person name="Kale V."/>
            <person name="Holt S."/>
            <person name="Cochrane G."/>
            <person name="Meng A."/>
            <person name="Brown T."/>
            <person name="Cohen L."/>
        </authorList>
    </citation>
    <scope>NUCLEOTIDE SEQUENCE</scope>
    <source>
        <strain evidence="1">CCMP644</strain>
    </source>
</reference>
<gene>
    <name evidence="1" type="ORF">HAND00432_LOCUS19379</name>
</gene>
<proteinExistence type="predicted"/>
<sequence>MFADIAAFTMLTQPFTNKGVVAPEWQPPQGTRRHYSAGYFDHGTTQAESHGTPGILDMSGFHTPCYIGHTMPKGGGFVRGEQYCSADVGGPGVFGFGRLHFPTPVE</sequence>
<evidence type="ECO:0000313" key="1">
    <source>
        <dbReference type="EMBL" id="CAD8968385.1"/>
    </source>
</evidence>
<organism evidence="1">
    <name type="scientific">Hemiselmis andersenii</name>
    <name type="common">Cryptophyte alga</name>
    <dbReference type="NCBI Taxonomy" id="464988"/>
    <lineage>
        <taxon>Eukaryota</taxon>
        <taxon>Cryptophyceae</taxon>
        <taxon>Cryptomonadales</taxon>
        <taxon>Hemiselmidaceae</taxon>
        <taxon>Hemiselmis</taxon>
    </lineage>
</organism>
<dbReference type="EMBL" id="HBFX01032128">
    <property type="protein sequence ID" value="CAD8968385.1"/>
    <property type="molecule type" value="Transcribed_RNA"/>
</dbReference>
<protein>
    <submittedName>
        <fullName evidence="1">Uncharacterized protein</fullName>
    </submittedName>
</protein>